<dbReference type="GO" id="GO:0008270">
    <property type="term" value="F:zinc ion binding"/>
    <property type="evidence" value="ECO:0007669"/>
    <property type="project" value="InterPro"/>
</dbReference>
<sequence>MNEVHSAAKIAIPRIKREGSVDNPHRKRHSRPRAQRACESCRKRKVKCTGEQPSCFSCSDQGLSCVYQQFRKDRLKDLSTKNSRLIAFLRDASTRMDPKEQKRTIDFLESLKNDSTVVEPTSPLSSPQKRRKLASSSDKGYETQNDDEETLQSELNSSEDDTDLLDENLLRDNTSRATGFVGRNSEVQWLRRLQMQGGKPSGSGDSTTDVESTVKQADTLDTRKIPLKLANLLNVSDSSFYLDRDDIDTDIQVDPHVLPNPDRAELLFECYMKTVHSSFPVLPDDFVDQFQRYNDSVRRKRPLRVPNNWKAMLNFVLAIGAQYSHLAQAKWQTEERDHLIYMTRAIRILGLDNIVASLSAPKLSLIQATGLLSLYYLTIGHVGRAWMMIGISLRFALAAGLHVQNDNFSTSLKQKEGLVRIWWSLHSIESLICGVIGRPCIIPNDECTVPLPDAVFGNRGLRMPTQNDSDPTTNLTFLGARSKVALIMQKILSKLYSPQTSAASWEYIQNEIASLAVELDEWVVTTLSKETHPADSAIDSKERRERLLLNFHYQSARLILYRPCLCRLERRTRDQSIESAQFNQRTAEACIEAAQAITQLFPEEPNLDFIYKQGPWWCMVHYIMQALAVFLLEVSFRVSPMVQEDDGIIKSTKKLLDWLQFMSRSNAVAERAYQVAVKIILKSTERFQFDISEILAKDEADINAHGSNQLDSASTTEQYHPDITYDVHNILSSEAMFNNPSKDLELQASTLPVAEQYMQFEPFQFDNFTIPYKDFPMPGTFGNPFITNFDQHQLFI</sequence>
<dbReference type="PROSITE" id="PS00463">
    <property type="entry name" value="ZN2_CY6_FUNGAL_1"/>
    <property type="match status" value="1"/>
</dbReference>
<dbReference type="GO" id="GO:0000981">
    <property type="term" value="F:DNA-binding transcription factor activity, RNA polymerase II-specific"/>
    <property type="evidence" value="ECO:0007669"/>
    <property type="project" value="InterPro"/>
</dbReference>
<dbReference type="InterPro" id="IPR036864">
    <property type="entry name" value="Zn2-C6_fun-type_DNA-bd_sf"/>
</dbReference>
<dbReference type="PANTHER" id="PTHR47654:SF5">
    <property type="entry name" value="TRANSCRIPTION FACTOR DOMAIN-CONTAINING PROTEIN"/>
    <property type="match status" value="1"/>
</dbReference>
<protein>
    <recommendedName>
        <fullName evidence="4">Zn(2)-C6 fungal-type domain-containing protein</fullName>
    </recommendedName>
</protein>
<feature type="domain" description="Zn(2)-C6 fungal-type" evidence="4">
    <location>
        <begin position="37"/>
        <end position="67"/>
    </location>
</feature>
<dbReference type="CDD" id="cd00067">
    <property type="entry name" value="GAL4"/>
    <property type="match status" value="1"/>
</dbReference>
<dbReference type="OrthoDB" id="5296287at2759"/>
<dbReference type="Proteomes" id="UP000240883">
    <property type="component" value="Unassembled WGS sequence"/>
</dbReference>
<name>A0A2T2P8I7_CORCC</name>
<dbReference type="SMART" id="SM00906">
    <property type="entry name" value="Fungal_trans"/>
    <property type="match status" value="1"/>
</dbReference>
<dbReference type="EMBL" id="KZ678128">
    <property type="protein sequence ID" value="PSN73969.1"/>
    <property type="molecule type" value="Genomic_DNA"/>
</dbReference>
<evidence type="ECO:0000259" key="4">
    <source>
        <dbReference type="PROSITE" id="PS50048"/>
    </source>
</evidence>
<dbReference type="PROSITE" id="PS50048">
    <property type="entry name" value="ZN2_CY6_FUNGAL_2"/>
    <property type="match status" value="1"/>
</dbReference>
<dbReference type="InterPro" id="IPR001138">
    <property type="entry name" value="Zn2Cys6_DnaBD"/>
</dbReference>
<evidence type="ECO:0000256" key="2">
    <source>
        <dbReference type="ARBA" id="ARBA00023242"/>
    </source>
</evidence>
<keyword evidence="2" id="KW-0539">Nucleus</keyword>
<keyword evidence="1" id="KW-0479">Metal-binding</keyword>
<dbReference type="PANTHER" id="PTHR47654">
    <property type="entry name" value="ZN(II)2CYS6 TRANSCRIPTION FACTOR (EUROFUNG)-RELATED"/>
    <property type="match status" value="1"/>
</dbReference>
<reference evidence="5 6" key="1">
    <citation type="journal article" date="2018" name="Front. Microbiol.">
        <title>Genome-Wide Analysis of Corynespora cassiicola Leaf Fall Disease Putative Effectors.</title>
        <authorList>
            <person name="Lopez D."/>
            <person name="Ribeiro S."/>
            <person name="Label P."/>
            <person name="Fumanal B."/>
            <person name="Venisse J.S."/>
            <person name="Kohler A."/>
            <person name="de Oliveira R.R."/>
            <person name="Labutti K."/>
            <person name="Lipzen A."/>
            <person name="Lail K."/>
            <person name="Bauer D."/>
            <person name="Ohm R.A."/>
            <person name="Barry K.W."/>
            <person name="Spatafora J."/>
            <person name="Grigoriev I.V."/>
            <person name="Martin F.M."/>
            <person name="Pujade-Renaud V."/>
        </authorList>
    </citation>
    <scope>NUCLEOTIDE SEQUENCE [LARGE SCALE GENOMIC DNA]</scope>
    <source>
        <strain evidence="5 6">Philippines</strain>
    </source>
</reference>
<evidence type="ECO:0000256" key="1">
    <source>
        <dbReference type="ARBA" id="ARBA00022723"/>
    </source>
</evidence>
<keyword evidence="6" id="KW-1185">Reference proteome</keyword>
<dbReference type="CDD" id="cd12148">
    <property type="entry name" value="fungal_TF_MHR"/>
    <property type="match status" value="1"/>
</dbReference>
<dbReference type="AlphaFoldDB" id="A0A2T2P8I7"/>
<evidence type="ECO:0000256" key="3">
    <source>
        <dbReference type="SAM" id="MobiDB-lite"/>
    </source>
</evidence>
<feature type="compositionally biased region" description="Acidic residues" evidence="3">
    <location>
        <begin position="144"/>
        <end position="163"/>
    </location>
</feature>
<dbReference type="Pfam" id="PF04082">
    <property type="entry name" value="Fungal_trans"/>
    <property type="match status" value="1"/>
</dbReference>
<dbReference type="Gene3D" id="4.10.240.10">
    <property type="entry name" value="Zn(2)-C6 fungal-type DNA-binding domain"/>
    <property type="match status" value="1"/>
</dbReference>
<dbReference type="SMART" id="SM00066">
    <property type="entry name" value="GAL4"/>
    <property type="match status" value="1"/>
</dbReference>
<evidence type="ECO:0000313" key="6">
    <source>
        <dbReference type="Proteomes" id="UP000240883"/>
    </source>
</evidence>
<dbReference type="GO" id="GO:0003677">
    <property type="term" value="F:DNA binding"/>
    <property type="evidence" value="ECO:0007669"/>
    <property type="project" value="InterPro"/>
</dbReference>
<dbReference type="SUPFAM" id="SSF57701">
    <property type="entry name" value="Zn2/Cys6 DNA-binding domain"/>
    <property type="match status" value="1"/>
</dbReference>
<dbReference type="InterPro" id="IPR053230">
    <property type="entry name" value="Trans_reg_galc"/>
</dbReference>
<dbReference type="InterPro" id="IPR007219">
    <property type="entry name" value="XnlR_reg_dom"/>
</dbReference>
<feature type="region of interest" description="Disordered" evidence="3">
    <location>
        <begin position="115"/>
        <end position="163"/>
    </location>
</feature>
<proteinExistence type="predicted"/>
<accession>A0A2T2P8I7</accession>
<dbReference type="GO" id="GO:0006351">
    <property type="term" value="P:DNA-templated transcription"/>
    <property type="evidence" value="ECO:0007669"/>
    <property type="project" value="InterPro"/>
</dbReference>
<feature type="compositionally biased region" description="Polar residues" evidence="3">
    <location>
        <begin position="115"/>
        <end position="127"/>
    </location>
</feature>
<organism evidence="5 6">
    <name type="scientific">Corynespora cassiicola Philippines</name>
    <dbReference type="NCBI Taxonomy" id="1448308"/>
    <lineage>
        <taxon>Eukaryota</taxon>
        <taxon>Fungi</taxon>
        <taxon>Dikarya</taxon>
        <taxon>Ascomycota</taxon>
        <taxon>Pezizomycotina</taxon>
        <taxon>Dothideomycetes</taxon>
        <taxon>Pleosporomycetidae</taxon>
        <taxon>Pleosporales</taxon>
        <taxon>Corynesporascaceae</taxon>
        <taxon>Corynespora</taxon>
    </lineage>
</organism>
<dbReference type="Pfam" id="PF00172">
    <property type="entry name" value="Zn_clus"/>
    <property type="match status" value="1"/>
</dbReference>
<evidence type="ECO:0000313" key="5">
    <source>
        <dbReference type="EMBL" id="PSN73969.1"/>
    </source>
</evidence>
<gene>
    <name evidence="5" type="ORF">BS50DRAFT_566888</name>
</gene>